<dbReference type="GO" id="GO:0015095">
    <property type="term" value="F:magnesium ion transmembrane transporter activity"/>
    <property type="evidence" value="ECO:0007669"/>
    <property type="project" value="UniProtKB-UniRule"/>
</dbReference>
<dbReference type="PANTHER" id="PTHR43773:SF1">
    <property type="entry name" value="MAGNESIUM TRANSPORTER MGTE"/>
    <property type="match status" value="1"/>
</dbReference>
<sequence length="477" mass="51297">MSPEELEQLERADPAKENGGDDRREQFDEENRLKADFVRKVADAVDQGDEARVYELVEPLHPADIADLFELIDRDKRGPLAAAITDLMSSEVIAELNDYVREGIVEALSPEALAEIAEQLDSDDAVQLIEDLDEEDQAAVLAEMDPEDRAAIESALSYPEETAGRLMQRELIAAPEHMNVGQLIDYLRENEELTTEFWEVFIVDPTHRPVGTCALSWILRAPRHVALADVMKRDQTLIPVTMDQEEVALLFQKYALISAAVIDASGRLVGQLTVDDIVHIIQEEAGEDALLLSGAGDGDINEPIKLTIRTRLVWLIVNLGTAMIASSVVGLFQGAIAKLALLAVLMPIVSGMGGNAGTQTLAVVVRALATNQITASNTWRMIGREFAIATANGLTLGILIGSGVALLFGNPLLGAVIASAMLINNLVAGSAGILVPLTLERLRVDPAVSSAVFVTMATDVMGFFSFLGLAVLSGLTG</sequence>
<evidence type="ECO:0000256" key="1">
    <source>
        <dbReference type="ARBA" id="ARBA00004141"/>
    </source>
</evidence>
<dbReference type="Gene3D" id="3.10.580.10">
    <property type="entry name" value="CBS-domain"/>
    <property type="match status" value="1"/>
</dbReference>
<feature type="transmembrane region" description="Helical" evidence="8">
    <location>
        <begin position="415"/>
        <end position="439"/>
    </location>
</feature>
<dbReference type="Gene3D" id="1.25.60.10">
    <property type="entry name" value="MgtE N-terminal domain-like"/>
    <property type="match status" value="1"/>
</dbReference>
<evidence type="ECO:0000259" key="10">
    <source>
        <dbReference type="SMART" id="SM00116"/>
    </source>
</evidence>
<evidence type="ECO:0000313" key="12">
    <source>
        <dbReference type="EMBL" id="WEK47497.1"/>
    </source>
</evidence>
<organism evidence="12 13">
    <name type="scientific">Candidatus Andeanibacterium colombiense</name>
    <dbReference type="NCBI Taxonomy" id="3121345"/>
    <lineage>
        <taxon>Bacteria</taxon>
        <taxon>Pseudomonadati</taxon>
        <taxon>Pseudomonadota</taxon>
        <taxon>Alphaproteobacteria</taxon>
        <taxon>Sphingomonadales</taxon>
        <taxon>Sphingomonadaceae</taxon>
        <taxon>Candidatus Andeanibacterium</taxon>
    </lineage>
</organism>
<evidence type="ECO:0000256" key="4">
    <source>
        <dbReference type="ARBA" id="ARBA00022692"/>
    </source>
</evidence>
<feature type="region of interest" description="Disordered" evidence="9">
    <location>
        <begin position="1"/>
        <end position="29"/>
    </location>
</feature>
<keyword evidence="8" id="KW-1003">Cell membrane</keyword>
<name>A0AAJ6BNX0_9SPHN</name>
<dbReference type="Proteomes" id="UP001218362">
    <property type="component" value="Chromosome"/>
</dbReference>
<dbReference type="InterPro" id="IPR038076">
    <property type="entry name" value="MgtE_N_sf"/>
</dbReference>
<evidence type="ECO:0000256" key="2">
    <source>
        <dbReference type="ARBA" id="ARBA00009749"/>
    </source>
</evidence>
<keyword evidence="3 8" id="KW-0813">Transport</keyword>
<dbReference type="NCBIfam" id="TIGR00400">
    <property type="entry name" value="mgtE"/>
    <property type="match status" value="1"/>
</dbReference>
<comment type="similarity">
    <text evidence="2 8">Belongs to the SLC41A transporter family.</text>
</comment>
<proteinExistence type="inferred from homology"/>
<dbReference type="SUPFAM" id="SSF161093">
    <property type="entry name" value="MgtE membrane domain-like"/>
    <property type="match status" value="1"/>
</dbReference>
<dbReference type="KEGG" id="acob:P0Y56_04185"/>
<evidence type="ECO:0000256" key="5">
    <source>
        <dbReference type="ARBA" id="ARBA00022842"/>
    </source>
</evidence>
<evidence type="ECO:0000313" key="13">
    <source>
        <dbReference type="Proteomes" id="UP001218362"/>
    </source>
</evidence>
<dbReference type="InterPro" id="IPR046342">
    <property type="entry name" value="CBS_dom_sf"/>
</dbReference>
<feature type="transmembrane region" description="Helical" evidence="8">
    <location>
        <begin position="386"/>
        <end position="409"/>
    </location>
</feature>
<dbReference type="InterPro" id="IPR006668">
    <property type="entry name" value="Mg_transptr_MgtE_intracell_dom"/>
</dbReference>
<accession>A0AAJ6BNX0</accession>
<dbReference type="SMART" id="SM00924">
    <property type="entry name" value="MgtE_N"/>
    <property type="match status" value="1"/>
</dbReference>
<comment type="subcellular location">
    <subcellularLocation>
        <location evidence="8">Cell membrane</location>
        <topology evidence="8">Multi-pass membrane protein</topology>
    </subcellularLocation>
    <subcellularLocation>
        <location evidence="1">Membrane</location>
        <topology evidence="1">Multi-pass membrane protein</topology>
    </subcellularLocation>
</comment>
<dbReference type="SMART" id="SM00116">
    <property type="entry name" value="CBS"/>
    <property type="match status" value="2"/>
</dbReference>
<comment type="subunit">
    <text evidence="8">Homodimer.</text>
</comment>
<dbReference type="EMBL" id="CP119316">
    <property type="protein sequence ID" value="WEK47497.1"/>
    <property type="molecule type" value="Genomic_DNA"/>
</dbReference>
<keyword evidence="8" id="KW-0479">Metal-binding</keyword>
<keyword evidence="4 8" id="KW-0812">Transmembrane</keyword>
<keyword evidence="5 8" id="KW-0460">Magnesium</keyword>
<evidence type="ECO:0000259" key="11">
    <source>
        <dbReference type="SMART" id="SM00924"/>
    </source>
</evidence>
<dbReference type="InterPro" id="IPR000644">
    <property type="entry name" value="CBS_dom"/>
</dbReference>
<evidence type="ECO:0000256" key="9">
    <source>
        <dbReference type="SAM" id="MobiDB-lite"/>
    </source>
</evidence>
<protein>
    <recommendedName>
        <fullName evidence="8">Magnesium transporter MgtE</fullName>
    </recommendedName>
</protein>
<dbReference type="Gene3D" id="1.10.357.20">
    <property type="entry name" value="SLC41 divalent cation transporters, integral membrane domain"/>
    <property type="match status" value="1"/>
</dbReference>
<dbReference type="Pfam" id="PF01769">
    <property type="entry name" value="MgtE"/>
    <property type="match status" value="1"/>
</dbReference>
<dbReference type="Pfam" id="PF03448">
    <property type="entry name" value="MgtE_N"/>
    <property type="match status" value="1"/>
</dbReference>
<dbReference type="PANTHER" id="PTHR43773">
    <property type="entry name" value="MAGNESIUM TRANSPORTER MGTE"/>
    <property type="match status" value="1"/>
</dbReference>
<evidence type="ECO:0000256" key="7">
    <source>
        <dbReference type="ARBA" id="ARBA00023136"/>
    </source>
</evidence>
<dbReference type="Pfam" id="PF00571">
    <property type="entry name" value="CBS"/>
    <property type="match status" value="1"/>
</dbReference>
<dbReference type="InterPro" id="IPR006667">
    <property type="entry name" value="SLC41_membr_dom"/>
</dbReference>
<evidence type="ECO:0000256" key="8">
    <source>
        <dbReference type="RuleBase" id="RU362011"/>
    </source>
</evidence>
<dbReference type="GO" id="GO:0005886">
    <property type="term" value="C:plasma membrane"/>
    <property type="evidence" value="ECO:0007669"/>
    <property type="project" value="UniProtKB-SubCell"/>
</dbReference>
<feature type="domain" description="CBS" evidence="10">
    <location>
        <begin position="234"/>
        <end position="282"/>
    </location>
</feature>
<dbReference type="AlphaFoldDB" id="A0AAJ6BNX0"/>
<dbReference type="GO" id="GO:0046872">
    <property type="term" value="F:metal ion binding"/>
    <property type="evidence" value="ECO:0007669"/>
    <property type="project" value="UniProtKB-KW"/>
</dbReference>
<feature type="domain" description="CBS" evidence="10">
    <location>
        <begin position="170"/>
        <end position="223"/>
    </location>
</feature>
<reference evidence="12" key="1">
    <citation type="submission" date="2023-03" db="EMBL/GenBank/DDBJ databases">
        <title>Andean soil-derived lignocellulolytic bacterial consortium as a source of novel taxa and putative plastic-active enzymes.</title>
        <authorList>
            <person name="Diaz-Garcia L."/>
            <person name="Chuvochina M."/>
            <person name="Feuerriegel G."/>
            <person name="Bunk B."/>
            <person name="Sproer C."/>
            <person name="Streit W.R."/>
            <person name="Rodriguez L.M."/>
            <person name="Overmann J."/>
            <person name="Jimenez D.J."/>
        </authorList>
    </citation>
    <scope>NUCLEOTIDE SEQUENCE</scope>
    <source>
        <strain evidence="12">MAG 26</strain>
    </source>
</reference>
<comment type="function">
    <text evidence="8">Acts as a magnesium transporter.</text>
</comment>
<dbReference type="SUPFAM" id="SSF54631">
    <property type="entry name" value="CBS-domain pair"/>
    <property type="match status" value="1"/>
</dbReference>
<feature type="domain" description="Magnesium transporter MgtE intracellular" evidence="11">
    <location>
        <begin position="60"/>
        <end position="163"/>
    </location>
</feature>
<feature type="transmembrane region" description="Helical" evidence="8">
    <location>
        <begin position="339"/>
        <end position="365"/>
    </location>
</feature>
<feature type="compositionally biased region" description="Basic and acidic residues" evidence="9">
    <location>
        <begin position="8"/>
        <end position="29"/>
    </location>
</feature>
<dbReference type="SUPFAM" id="SSF158791">
    <property type="entry name" value="MgtE N-terminal domain-like"/>
    <property type="match status" value="1"/>
</dbReference>
<evidence type="ECO:0000256" key="3">
    <source>
        <dbReference type="ARBA" id="ARBA00022448"/>
    </source>
</evidence>
<dbReference type="InterPro" id="IPR006669">
    <property type="entry name" value="MgtE_transporter"/>
</dbReference>
<feature type="transmembrane region" description="Helical" evidence="8">
    <location>
        <begin position="312"/>
        <end position="333"/>
    </location>
</feature>
<feature type="transmembrane region" description="Helical" evidence="8">
    <location>
        <begin position="451"/>
        <end position="475"/>
    </location>
</feature>
<keyword evidence="6 8" id="KW-1133">Transmembrane helix</keyword>
<dbReference type="InterPro" id="IPR036739">
    <property type="entry name" value="SLC41_membr_dom_sf"/>
</dbReference>
<evidence type="ECO:0000256" key="6">
    <source>
        <dbReference type="ARBA" id="ARBA00022989"/>
    </source>
</evidence>
<keyword evidence="7 8" id="KW-0472">Membrane</keyword>
<dbReference type="CDD" id="cd04606">
    <property type="entry name" value="CBS_pair_Mg_transporter"/>
    <property type="match status" value="1"/>
</dbReference>
<gene>
    <name evidence="12" type="primary">mgtE</name>
    <name evidence="12" type="ORF">P0Y56_04185</name>
</gene>